<dbReference type="InterPro" id="IPR048254">
    <property type="entry name" value="CDP_ALCOHOL_P_TRANSF_CS"/>
</dbReference>
<sequence>MLRWRPGPRLQVAKGQLMEEEKVAQLQQQSRRLTLICSLTLLFGALLLRLGALDPDFSARRWLMISALTVAAVFWFLRRVLHQNHPPGQQELYADLGPANRLTIYRGLAYAWMAGFLLLPRPGGLLDWLPALLYLGASIADVFDGYLARKSGRVTRLGETLDMEFDGFGVLLGSALAVQYGQLSLIFLLVAFARPLFVWGMLLRTRMGLPNHPMTDSDQRRIMAGLLMIFLSTVLWPIFEPPVTYAVGAVFGGAVTLSFIRDWLVTIGWLRPEQPAYIFWRARLKLMAFTWTPVILRVAVALLVSLLVSSLLASGTALPASLNWPIAVVAAAAGLTALVGIGARTSAGIVNAAAYLFFVSGGQAWLGLTLLVLSSLLLILGSGKFTLWVPEERWLRVGAANS</sequence>
<feature type="transmembrane region" description="Helical" evidence="3">
    <location>
        <begin position="184"/>
        <end position="202"/>
    </location>
</feature>
<keyword evidence="3" id="KW-0472">Membrane</keyword>
<evidence type="ECO:0000256" key="2">
    <source>
        <dbReference type="RuleBase" id="RU003750"/>
    </source>
</evidence>
<reference evidence="4" key="1">
    <citation type="submission" date="2019-09" db="EMBL/GenBank/DDBJ databases">
        <title>Characterisation of the sponge microbiome using genome-centric metagenomics.</title>
        <authorList>
            <person name="Engelberts J.P."/>
            <person name="Robbins S.J."/>
            <person name="De Goeij J.M."/>
            <person name="Aranda M."/>
            <person name="Bell S.C."/>
            <person name="Webster N.S."/>
        </authorList>
    </citation>
    <scope>NUCLEOTIDE SEQUENCE</scope>
    <source>
        <strain evidence="4">SB0664_bin_27</strain>
    </source>
</reference>
<proteinExistence type="inferred from homology"/>
<dbReference type="Gene3D" id="1.20.120.1760">
    <property type="match status" value="1"/>
</dbReference>
<comment type="caution">
    <text evidence="4">The sequence shown here is derived from an EMBL/GenBank/DDBJ whole genome shotgun (WGS) entry which is preliminary data.</text>
</comment>
<dbReference type="InterPro" id="IPR043130">
    <property type="entry name" value="CDP-OH_PTrfase_TM_dom"/>
</dbReference>
<keyword evidence="3" id="KW-1133">Transmembrane helix</keyword>
<keyword evidence="1 2" id="KW-0808">Transferase</keyword>
<dbReference type="InterPro" id="IPR000462">
    <property type="entry name" value="CDP-OH_P_trans"/>
</dbReference>
<feature type="transmembrane region" description="Helical" evidence="3">
    <location>
        <begin position="62"/>
        <end position="81"/>
    </location>
</feature>
<dbReference type="AlphaFoldDB" id="A0A6B0YUT4"/>
<name>A0A6B0YUT4_9CHLR</name>
<dbReference type="GO" id="GO:0016020">
    <property type="term" value="C:membrane"/>
    <property type="evidence" value="ECO:0007669"/>
    <property type="project" value="InterPro"/>
</dbReference>
<feature type="transmembrane region" description="Helical" evidence="3">
    <location>
        <begin position="33"/>
        <end position="50"/>
    </location>
</feature>
<dbReference type="Pfam" id="PF01066">
    <property type="entry name" value="CDP-OH_P_transf"/>
    <property type="match status" value="1"/>
</dbReference>
<evidence type="ECO:0000256" key="1">
    <source>
        <dbReference type="ARBA" id="ARBA00022679"/>
    </source>
</evidence>
<dbReference type="GO" id="GO:0008654">
    <property type="term" value="P:phospholipid biosynthetic process"/>
    <property type="evidence" value="ECO:0007669"/>
    <property type="project" value="InterPro"/>
</dbReference>
<feature type="transmembrane region" description="Helical" evidence="3">
    <location>
        <begin position="324"/>
        <end position="343"/>
    </location>
</feature>
<feature type="transmembrane region" description="Helical" evidence="3">
    <location>
        <begin position="102"/>
        <end position="119"/>
    </location>
</feature>
<dbReference type="EMBL" id="VXRG01000130">
    <property type="protein sequence ID" value="MXY94876.1"/>
    <property type="molecule type" value="Genomic_DNA"/>
</dbReference>
<feature type="transmembrane region" description="Helical" evidence="3">
    <location>
        <begin position="222"/>
        <end position="239"/>
    </location>
</feature>
<keyword evidence="3" id="KW-0812">Transmembrane</keyword>
<feature type="transmembrane region" description="Helical" evidence="3">
    <location>
        <begin position="355"/>
        <end position="380"/>
    </location>
</feature>
<comment type="similarity">
    <text evidence="2">Belongs to the CDP-alcohol phosphatidyltransferase class-I family.</text>
</comment>
<protein>
    <submittedName>
        <fullName evidence="4">CDP-alcohol phosphatidyltransferase family protein</fullName>
    </submittedName>
</protein>
<dbReference type="GO" id="GO:0016780">
    <property type="term" value="F:phosphotransferase activity, for other substituted phosphate groups"/>
    <property type="evidence" value="ECO:0007669"/>
    <property type="project" value="InterPro"/>
</dbReference>
<feature type="transmembrane region" description="Helical" evidence="3">
    <location>
        <begin position="245"/>
        <end position="265"/>
    </location>
</feature>
<gene>
    <name evidence="4" type="ORF">F4Y42_15670</name>
</gene>
<dbReference type="PROSITE" id="PS00379">
    <property type="entry name" value="CDP_ALCOHOL_P_TRANSF"/>
    <property type="match status" value="1"/>
</dbReference>
<evidence type="ECO:0000313" key="4">
    <source>
        <dbReference type="EMBL" id="MXY94876.1"/>
    </source>
</evidence>
<feature type="transmembrane region" description="Helical" evidence="3">
    <location>
        <begin position="286"/>
        <end position="312"/>
    </location>
</feature>
<evidence type="ECO:0000256" key="3">
    <source>
        <dbReference type="SAM" id="Phobius"/>
    </source>
</evidence>
<accession>A0A6B0YUT4</accession>
<organism evidence="4">
    <name type="scientific">Caldilineaceae bacterium SB0664_bin_27</name>
    <dbReference type="NCBI Taxonomy" id="2605260"/>
    <lineage>
        <taxon>Bacteria</taxon>
        <taxon>Bacillati</taxon>
        <taxon>Chloroflexota</taxon>
        <taxon>Caldilineae</taxon>
        <taxon>Caldilineales</taxon>
        <taxon>Caldilineaceae</taxon>
    </lineage>
</organism>